<name>A0A7M2Y867_9FLAO</name>
<evidence type="ECO:0000259" key="2">
    <source>
        <dbReference type="Pfam" id="PF00144"/>
    </source>
</evidence>
<dbReference type="AlphaFoldDB" id="A0A7M2Y867"/>
<keyword evidence="3" id="KW-0378">Hydrolase</keyword>
<dbReference type="Proteomes" id="UP000594195">
    <property type="component" value="Chromosome"/>
</dbReference>
<dbReference type="EMBL" id="CP040442">
    <property type="protein sequence ID" value="QOW09592.1"/>
    <property type="molecule type" value="Genomic_DNA"/>
</dbReference>
<dbReference type="PANTHER" id="PTHR43283">
    <property type="entry name" value="BETA-LACTAMASE-RELATED"/>
    <property type="match status" value="1"/>
</dbReference>
<sequence length="358" mass="40810">MNYKSISYISILSFLIFFSFTLKSQTYKTKELPKPFYEEFTKKLNDSIPSIGSFIVSQNDRIIYEHYFHGANKETVFNVKSVTKSVTSILAGIARDQGMLADLNTPVLKILPEYDISRSQFKNISDIEGKMLHDSIRKTVTLRHLMTMQGGFDFTENSQLSRAMGLSSDPVKFVLDLPFEEYPGDKFNYSTGETYVFGAALSRLVKSNLKEFADKNLFNPLSLKIEKWDTNVLDRNLAGSELFMKPNDMLKFGTLILNKGKIGNNQIVSQKWIEEATAEQVKLDSWDVLPNANGYGYYWWRRKTNGHQAFVAVGYGGQIICIIPDLKMVITATCFLGEKNRGRIELKKLHGFIDEITK</sequence>
<keyword evidence="1" id="KW-1133">Transmembrane helix</keyword>
<feature type="transmembrane region" description="Helical" evidence="1">
    <location>
        <begin position="6"/>
        <end position="22"/>
    </location>
</feature>
<dbReference type="InterPro" id="IPR012338">
    <property type="entry name" value="Beta-lactam/transpept-like"/>
</dbReference>
<protein>
    <submittedName>
        <fullName evidence="3">Serine hydrolase</fullName>
    </submittedName>
</protein>
<keyword evidence="1" id="KW-0812">Transmembrane</keyword>
<proteinExistence type="predicted"/>
<keyword evidence="4" id="KW-1185">Reference proteome</keyword>
<dbReference type="KEGG" id="kfa:Q73A0000_04030"/>
<gene>
    <name evidence="3" type="ORF">Q73A0000_04030</name>
</gene>
<dbReference type="Gene3D" id="3.40.710.10">
    <property type="entry name" value="DD-peptidase/beta-lactamase superfamily"/>
    <property type="match status" value="1"/>
</dbReference>
<evidence type="ECO:0000256" key="1">
    <source>
        <dbReference type="SAM" id="Phobius"/>
    </source>
</evidence>
<keyword evidence="1" id="KW-0472">Membrane</keyword>
<dbReference type="GO" id="GO:0016787">
    <property type="term" value="F:hydrolase activity"/>
    <property type="evidence" value="ECO:0007669"/>
    <property type="project" value="UniProtKB-KW"/>
</dbReference>
<organism evidence="3 4">
    <name type="scientific">Kaistella flava</name>
    <name type="common">ex Peng et al. 2021</name>
    <dbReference type="NCBI Taxonomy" id="2038776"/>
    <lineage>
        <taxon>Bacteria</taxon>
        <taxon>Pseudomonadati</taxon>
        <taxon>Bacteroidota</taxon>
        <taxon>Flavobacteriia</taxon>
        <taxon>Flavobacteriales</taxon>
        <taxon>Weeksellaceae</taxon>
        <taxon>Chryseobacterium group</taxon>
        <taxon>Kaistella</taxon>
    </lineage>
</organism>
<accession>A0A7M2Y867</accession>
<reference evidence="3 4" key="1">
    <citation type="submission" date="2019-05" db="EMBL/GenBank/DDBJ databases">
        <title>Chryseobacterium sp. isolated from King George Island, maritime Antarctica.</title>
        <authorList>
            <person name="Peng X."/>
        </authorList>
    </citation>
    <scope>NUCLEOTIDE SEQUENCE [LARGE SCALE GENOMIC DNA]</scope>
    <source>
        <strain evidence="3 4">7-3A</strain>
    </source>
</reference>
<dbReference type="SUPFAM" id="SSF56601">
    <property type="entry name" value="beta-lactamase/transpeptidase-like"/>
    <property type="match status" value="1"/>
</dbReference>
<dbReference type="InterPro" id="IPR050789">
    <property type="entry name" value="Diverse_Enzym_Activities"/>
</dbReference>
<feature type="domain" description="Beta-lactamase-related" evidence="2">
    <location>
        <begin position="53"/>
        <end position="333"/>
    </location>
</feature>
<dbReference type="InterPro" id="IPR001466">
    <property type="entry name" value="Beta-lactam-related"/>
</dbReference>
<evidence type="ECO:0000313" key="3">
    <source>
        <dbReference type="EMBL" id="QOW09592.1"/>
    </source>
</evidence>
<dbReference type="RefSeq" id="WP_193812804.1">
    <property type="nucleotide sequence ID" value="NZ_CP040442.1"/>
</dbReference>
<evidence type="ECO:0000313" key="4">
    <source>
        <dbReference type="Proteomes" id="UP000594195"/>
    </source>
</evidence>
<dbReference type="PANTHER" id="PTHR43283:SF7">
    <property type="entry name" value="BETA-LACTAMASE-RELATED DOMAIN-CONTAINING PROTEIN"/>
    <property type="match status" value="1"/>
</dbReference>
<dbReference type="Pfam" id="PF00144">
    <property type="entry name" value="Beta-lactamase"/>
    <property type="match status" value="1"/>
</dbReference>